<comment type="caution">
    <text evidence="2">The sequence shown here is derived from an EMBL/GenBank/DDBJ whole genome shotgun (WGS) entry which is preliminary data.</text>
</comment>
<evidence type="ECO:0000313" key="2">
    <source>
        <dbReference type="EMBL" id="CAD5115374.1"/>
    </source>
</evidence>
<feature type="coiled-coil region" evidence="1">
    <location>
        <begin position="252"/>
        <end position="304"/>
    </location>
</feature>
<reference evidence="2 3" key="1">
    <citation type="submission" date="2020-08" db="EMBL/GenBank/DDBJ databases">
        <authorList>
            <person name="Hejnol A."/>
        </authorList>
    </citation>
    <scope>NUCLEOTIDE SEQUENCE [LARGE SCALE GENOMIC DNA]</scope>
</reference>
<evidence type="ECO:0000256" key="1">
    <source>
        <dbReference type="SAM" id="Coils"/>
    </source>
</evidence>
<dbReference type="EMBL" id="CAJFCJ010000006">
    <property type="protein sequence ID" value="CAD5115374.1"/>
    <property type="molecule type" value="Genomic_DNA"/>
</dbReference>
<dbReference type="Proteomes" id="UP000549394">
    <property type="component" value="Unassembled WGS sequence"/>
</dbReference>
<organism evidence="2 3">
    <name type="scientific">Dimorphilus gyrociliatus</name>
    <dbReference type="NCBI Taxonomy" id="2664684"/>
    <lineage>
        <taxon>Eukaryota</taxon>
        <taxon>Metazoa</taxon>
        <taxon>Spiralia</taxon>
        <taxon>Lophotrochozoa</taxon>
        <taxon>Annelida</taxon>
        <taxon>Polychaeta</taxon>
        <taxon>Polychaeta incertae sedis</taxon>
        <taxon>Dinophilidae</taxon>
        <taxon>Dimorphilus</taxon>
    </lineage>
</organism>
<keyword evidence="3" id="KW-1185">Reference proteome</keyword>
<gene>
    <name evidence="2" type="ORF">DGYR_LOCUS4125</name>
</gene>
<dbReference type="AlphaFoldDB" id="A0A7I8VGR9"/>
<evidence type="ECO:0000313" key="3">
    <source>
        <dbReference type="Proteomes" id="UP000549394"/>
    </source>
</evidence>
<proteinExistence type="predicted"/>
<protein>
    <submittedName>
        <fullName evidence="2">Uncharacterized protein</fullName>
    </submittedName>
</protein>
<name>A0A7I8VGR9_9ANNE</name>
<accession>A0A7I8VGR9</accession>
<sequence length="342" mass="39599">MDDERLNLILHRKRYILKWNNELDVASRNIFPPEVCRELNSIEPDKRIQFILNNKGFESLISILEATGSGLDQELLSEYKREANHMEVDDSINKECSILVHRTFGKSKIISEAEKKFLQNLLSARVRVMREAYQNHLENINRKLQTQSGKETDLNKMIAEAIFVLSSSVVENLDDGKSDNDQPINHLDICVDRLINLCSSALSERDTLLVEMKSALSELGLSQPESIIQRLKKMNIECSEAAVTDTEKYERIAQLELNIRKIRRESENESRERKKEIDSLQLALNQKVNQNKLLMDKNNFLKEKLRKKGHEMSRINSKLSTVLERSTRLNSQLNKGKPSYLY</sequence>
<keyword evidence="1" id="KW-0175">Coiled coil</keyword>